<accession>A0A9P7DAT7</accession>
<keyword evidence="1" id="KW-1133">Transmembrane helix</keyword>
<feature type="transmembrane region" description="Helical" evidence="1">
    <location>
        <begin position="48"/>
        <end position="67"/>
    </location>
</feature>
<keyword evidence="3" id="KW-1185">Reference proteome</keyword>
<feature type="transmembrane region" description="Helical" evidence="1">
    <location>
        <begin position="132"/>
        <end position="153"/>
    </location>
</feature>
<gene>
    <name evidence="2" type="ORF">HD556DRAFT_1314644</name>
</gene>
<dbReference type="GeneID" id="64594738"/>
<dbReference type="OrthoDB" id="10276212at2759"/>
<dbReference type="Proteomes" id="UP000719766">
    <property type="component" value="Unassembled WGS sequence"/>
</dbReference>
<feature type="transmembrane region" description="Helical" evidence="1">
    <location>
        <begin position="165"/>
        <end position="182"/>
    </location>
</feature>
<comment type="caution">
    <text evidence="2">The sequence shown here is derived from an EMBL/GenBank/DDBJ whole genome shotgun (WGS) entry which is preliminary data.</text>
</comment>
<evidence type="ECO:0000256" key="1">
    <source>
        <dbReference type="SAM" id="Phobius"/>
    </source>
</evidence>
<evidence type="ECO:0000313" key="2">
    <source>
        <dbReference type="EMBL" id="KAG1784981.1"/>
    </source>
</evidence>
<keyword evidence="1" id="KW-0472">Membrane</keyword>
<dbReference type="RefSeq" id="XP_041152466.1">
    <property type="nucleotide sequence ID" value="XM_041300974.1"/>
</dbReference>
<dbReference type="AlphaFoldDB" id="A0A9P7DAT7"/>
<evidence type="ECO:0000313" key="3">
    <source>
        <dbReference type="Proteomes" id="UP000719766"/>
    </source>
</evidence>
<sequence length="185" mass="20536">MSTETEFHRSTICLIDPITNGTSWNELDAARTDGPTFEKLGKHLRTRLVYMASGGTIMAAIFALMTAKWPPSVALWTDALPASVVGLYLAAYCFITGLLNQYKLERLFHLGPGGLLTLSSEGKLPGFFLQQCITYVHCWLACALLLINFYTGLWYESPEVLPRELASFMGVITLLLVVFHFPSPL</sequence>
<protein>
    <submittedName>
        <fullName evidence="2">Uncharacterized protein</fullName>
    </submittedName>
</protein>
<keyword evidence="1" id="KW-0812">Transmembrane</keyword>
<reference evidence="2" key="1">
    <citation type="journal article" date="2020" name="New Phytol.">
        <title>Comparative genomics reveals dynamic genome evolution in host specialist ectomycorrhizal fungi.</title>
        <authorList>
            <person name="Lofgren L.A."/>
            <person name="Nguyen N.H."/>
            <person name="Vilgalys R."/>
            <person name="Ruytinx J."/>
            <person name="Liao H.L."/>
            <person name="Branco S."/>
            <person name="Kuo A."/>
            <person name="LaButti K."/>
            <person name="Lipzen A."/>
            <person name="Andreopoulos W."/>
            <person name="Pangilinan J."/>
            <person name="Riley R."/>
            <person name="Hundley H."/>
            <person name="Na H."/>
            <person name="Barry K."/>
            <person name="Grigoriev I.V."/>
            <person name="Stajich J.E."/>
            <person name="Kennedy P.G."/>
        </authorList>
    </citation>
    <scope>NUCLEOTIDE SEQUENCE</scope>
    <source>
        <strain evidence="2">S12</strain>
    </source>
</reference>
<proteinExistence type="predicted"/>
<organism evidence="2 3">
    <name type="scientific">Suillus plorans</name>
    <dbReference type="NCBI Taxonomy" id="116603"/>
    <lineage>
        <taxon>Eukaryota</taxon>
        <taxon>Fungi</taxon>
        <taxon>Dikarya</taxon>
        <taxon>Basidiomycota</taxon>
        <taxon>Agaricomycotina</taxon>
        <taxon>Agaricomycetes</taxon>
        <taxon>Agaricomycetidae</taxon>
        <taxon>Boletales</taxon>
        <taxon>Suillineae</taxon>
        <taxon>Suillaceae</taxon>
        <taxon>Suillus</taxon>
    </lineage>
</organism>
<dbReference type="EMBL" id="JABBWE010000123">
    <property type="protein sequence ID" value="KAG1784981.1"/>
    <property type="molecule type" value="Genomic_DNA"/>
</dbReference>
<name>A0A9P7DAT7_9AGAM</name>
<feature type="transmembrane region" description="Helical" evidence="1">
    <location>
        <begin position="79"/>
        <end position="99"/>
    </location>
</feature>